<dbReference type="SUPFAM" id="SSF101751">
    <property type="entry name" value="Hydrophobin II, HfbII"/>
    <property type="match status" value="1"/>
</dbReference>
<evidence type="ECO:0000313" key="6">
    <source>
        <dbReference type="Proteomes" id="UP001230504"/>
    </source>
</evidence>
<dbReference type="Gene3D" id="3.20.120.10">
    <property type="entry name" value="Hydrophobin"/>
    <property type="match status" value="1"/>
</dbReference>
<keyword evidence="4" id="KW-0732">Signal</keyword>
<comment type="subcellular location">
    <subcellularLocation>
        <location evidence="1">Cell envelope</location>
    </subcellularLocation>
</comment>
<evidence type="ECO:0000313" key="5">
    <source>
        <dbReference type="EMBL" id="KAK1569714.1"/>
    </source>
</evidence>
<sequence length="111" mass="11443">MKPTTYLLALFASVAIAAPTSVESTTDELNKEACDAQEDASIVPTLCKLSTALCCGSKGNDTTSLECVAPSTAPLTIAGFEASCLVTGKKYPKCCALDLFGLVVSCESNVL</sequence>
<evidence type="ECO:0000256" key="3">
    <source>
        <dbReference type="ARBA" id="ARBA00023157"/>
    </source>
</evidence>
<dbReference type="GeneID" id="85449221"/>
<proteinExistence type="inferred from homology"/>
<dbReference type="Proteomes" id="UP001230504">
    <property type="component" value="Unassembled WGS sequence"/>
</dbReference>
<comment type="caution">
    <text evidence="5">The sequence shown here is derived from an EMBL/GenBank/DDBJ whole genome shotgun (WGS) entry which is preliminary data.</text>
</comment>
<gene>
    <name evidence="5" type="ORF">LY79DRAFT_70450</name>
</gene>
<protein>
    <recommendedName>
        <fullName evidence="7">Fungal hydrophobin</fullName>
    </recommendedName>
</protein>
<dbReference type="Pfam" id="PF06766">
    <property type="entry name" value="Hydrophobin_2"/>
    <property type="match status" value="1"/>
</dbReference>
<feature type="signal peptide" evidence="4">
    <location>
        <begin position="1"/>
        <end position="24"/>
    </location>
</feature>
<reference evidence="5" key="1">
    <citation type="submission" date="2021-06" db="EMBL/GenBank/DDBJ databases">
        <title>Comparative genomics, transcriptomics and evolutionary studies reveal genomic signatures of adaptation to plant cell wall in hemibiotrophic fungi.</title>
        <authorList>
            <consortium name="DOE Joint Genome Institute"/>
            <person name="Baroncelli R."/>
            <person name="Diaz J.F."/>
            <person name="Benocci T."/>
            <person name="Peng M."/>
            <person name="Battaglia E."/>
            <person name="Haridas S."/>
            <person name="Andreopoulos W."/>
            <person name="Labutti K."/>
            <person name="Pangilinan J."/>
            <person name="Floch G.L."/>
            <person name="Makela M.R."/>
            <person name="Henrissat B."/>
            <person name="Grigoriev I.V."/>
            <person name="Crouch J.A."/>
            <person name="De Vries R.P."/>
            <person name="Sukno S.A."/>
            <person name="Thon M.R."/>
        </authorList>
    </citation>
    <scope>NUCLEOTIDE SEQUENCE</scope>
    <source>
        <strain evidence="5">CBS 125086</strain>
    </source>
</reference>
<name>A0AAD8PL26_9PEZI</name>
<dbReference type="GO" id="GO:0005576">
    <property type="term" value="C:extracellular region"/>
    <property type="evidence" value="ECO:0007669"/>
    <property type="project" value="InterPro"/>
</dbReference>
<keyword evidence="3" id="KW-1015">Disulfide bond</keyword>
<accession>A0AAD8PL26</accession>
<evidence type="ECO:0000256" key="4">
    <source>
        <dbReference type="SAM" id="SignalP"/>
    </source>
</evidence>
<feature type="chain" id="PRO_5042089974" description="Fungal hydrophobin" evidence="4">
    <location>
        <begin position="25"/>
        <end position="111"/>
    </location>
</feature>
<organism evidence="5 6">
    <name type="scientific">Colletotrichum navitas</name>
    <dbReference type="NCBI Taxonomy" id="681940"/>
    <lineage>
        <taxon>Eukaryota</taxon>
        <taxon>Fungi</taxon>
        <taxon>Dikarya</taxon>
        <taxon>Ascomycota</taxon>
        <taxon>Pezizomycotina</taxon>
        <taxon>Sordariomycetes</taxon>
        <taxon>Hypocreomycetidae</taxon>
        <taxon>Glomerellales</taxon>
        <taxon>Glomerellaceae</taxon>
        <taxon>Colletotrichum</taxon>
        <taxon>Colletotrichum graminicola species complex</taxon>
    </lineage>
</organism>
<dbReference type="InterPro" id="IPR010636">
    <property type="entry name" value="Class_II_hydrophobin"/>
</dbReference>
<evidence type="ECO:0000256" key="2">
    <source>
        <dbReference type="ARBA" id="ARBA00009576"/>
    </source>
</evidence>
<dbReference type="InterPro" id="IPR036686">
    <property type="entry name" value="Class_II_Hydrophobin_sf"/>
</dbReference>
<evidence type="ECO:0000256" key="1">
    <source>
        <dbReference type="ARBA" id="ARBA00004196"/>
    </source>
</evidence>
<dbReference type="RefSeq" id="XP_060407922.1">
    <property type="nucleotide sequence ID" value="XM_060564981.1"/>
</dbReference>
<dbReference type="AlphaFoldDB" id="A0AAD8PL26"/>
<keyword evidence="6" id="KW-1185">Reference proteome</keyword>
<comment type="similarity">
    <text evidence="2">Belongs to the cerato-ulmin hydrophobin family.</text>
</comment>
<dbReference type="EMBL" id="JAHLJV010000125">
    <property type="protein sequence ID" value="KAK1569714.1"/>
    <property type="molecule type" value="Genomic_DNA"/>
</dbReference>
<evidence type="ECO:0008006" key="7">
    <source>
        <dbReference type="Google" id="ProtNLM"/>
    </source>
</evidence>